<accession>A0ACC0W0B5</accession>
<dbReference type="EMBL" id="CM047584">
    <property type="protein sequence ID" value="KAI9911548.1"/>
    <property type="molecule type" value="Genomic_DNA"/>
</dbReference>
<sequence>MGPLLFRLMYLVVVFESCSLDYVVPEKTSIATQDSRKENPMFRHLEATRPEITEDKEQSSSNEMRAGGLLNFNILMDFIRARPAPKIDVKGGKDTFKKVNDEFMGGKTQAKLTSQQGYRLQNYMKSNPDKWAKMAYYAYFALGISLVAFFFGGFLFLGWRPAMGGPRLDSASFS</sequence>
<evidence type="ECO:0000313" key="2">
    <source>
        <dbReference type="Proteomes" id="UP001163321"/>
    </source>
</evidence>
<gene>
    <name evidence="1" type="ORF">PsorP6_009682</name>
</gene>
<evidence type="ECO:0000313" key="1">
    <source>
        <dbReference type="EMBL" id="KAI9911548.1"/>
    </source>
</evidence>
<reference evidence="1 2" key="1">
    <citation type="journal article" date="2022" name="bioRxiv">
        <title>The genome of the oomycete Peronosclerospora sorghi, a cosmopolitan pathogen of maize and sorghum, is inflated with dispersed pseudogenes.</title>
        <authorList>
            <person name="Fletcher K."/>
            <person name="Martin F."/>
            <person name="Isakeit T."/>
            <person name="Cavanaugh K."/>
            <person name="Magill C."/>
            <person name="Michelmore R."/>
        </authorList>
    </citation>
    <scope>NUCLEOTIDE SEQUENCE [LARGE SCALE GENOMIC DNA]</scope>
    <source>
        <strain evidence="1">P6</strain>
    </source>
</reference>
<proteinExistence type="predicted"/>
<dbReference type="Proteomes" id="UP001163321">
    <property type="component" value="Chromosome 5"/>
</dbReference>
<name>A0ACC0W0B5_9STRA</name>
<comment type="caution">
    <text evidence="1">The sequence shown here is derived from an EMBL/GenBank/DDBJ whole genome shotgun (WGS) entry which is preliminary data.</text>
</comment>
<organism evidence="1 2">
    <name type="scientific">Peronosclerospora sorghi</name>
    <dbReference type="NCBI Taxonomy" id="230839"/>
    <lineage>
        <taxon>Eukaryota</taxon>
        <taxon>Sar</taxon>
        <taxon>Stramenopiles</taxon>
        <taxon>Oomycota</taxon>
        <taxon>Peronosporomycetes</taxon>
        <taxon>Peronosporales</taxon>
        <taxon>Peronosporaceae</taxon>
        <taxon>Peronosclerospora</taxon>
    </lineage>
</organism>
<keyword evidence="2" id="KW-1185">Reference proteome</keyword>
<protein>
    <submittedName>
        <fullName evidence="1">Uncharacterized protein</fullName>
    </submittedName>
</protein>